<dbReference type="RefSeq" id="WP_208098478.1">
    <property type="nucleotide sequence ID" value="NZ_JAGDYM010000014.1"/>
</dbReference>
<evidence type="ECO:0000256" key="3">
    <source>
        <dbReference type="ARBA" id="ARBA00022692"/>
    </source>
</evidence>
<evidence type="ECO:0000256" key="6">
    <source>
        <dbReference type="SAM" id="Phobius"/>
    </source>
</evidence>
<gene>
    <name evidence="7" type="ORF">J4H92_12215</name>
</gene>
<dbReference type="PANTHER" id="PTHR32196">
    <property type="entry name" value="ABC TRANSPORTER PERMEASE PROTEIN YPHD-RELATED-RELATED"/>
    <property type="match status" value="1"/>
</dbReference>
<dbReference type="GO" id="GO:0022857">
    <property type="term" value="F:transmembrane transporter activity"/>
    <property type="evidence" value="ECO:0007669"/>
    <property type="project" value="InterPro"/>
</dbReference>
<dbReference type="GO" id="GO:0005886">
    <property type="term" value="C:plasma membrane"/>
    <property type="evidence" value="ECO:0007669"/>
    <property type="project" value="UniProtKB-SubCell"/>
</dbReference>
<dbReference type="PANTHER" id="PTHR32196:SF72">
    <property type="entry name" value="RIBOSE IMPORT PERMEASE PROTEIN RBSC"/>
    <property type="match status" value="1"/>
</dbReference>
<keyword evidence="3 6" id="KW-0812">Transmembrane</keyword>
<keyword evidence="2" id="KW-1003">Cell membrane</keyword>
<proteinExistence type="predicted"/>
<comment type="subcellular location">
    <subcellularLocation>
        <location evidence="1">Cell membrane</location>
        <topology evidence="1">Multi-pass membrane protein</topology>
    </subcellularLocation>
</comment>
<evidence type="ECO:0000256" key="1">
    <source>
        <dbReference type="ARBA" id="ARBA00004651"/>
    </source>
</evidence>
<feature type="transmembrane region" description="Helical" evidence="6">
    <location>
        <begin position="179"/>
        <end position="200"/>
    </location>
</feature>
<organism evidence="7 8">
    <name type="scientific">Leucobacter weissii</name>
    <dbReference type="NCBI Taxonomy" id="1983706"/>
    <lineage>
        <taxon>Bacteria</taxon>
        <taxon>Bacillati</taxon>
        <taxon>Actinomycetota</taxon>
        <taxon>Actinomycetes</taxon>
        <taxon>Micrococcales</taxon>
        <taxon>Microbacteriaceae</taxon>
        <taxon>Leucobacter</taxon>
    </lineage>
</organism>
<keyword evidence="8" id="KW-1185">Reference proteome</keyword>
<evidence type="ECO:0000313" key="7">
    <source>
        <dbReference type="EMBL" id="MBO1902711.1"/>
    </source>
</evidence>
<feature type="transmembrane region" description="Helical" evidence="6">
    <location>
        <begin position="310"/>
        <end position="330"/>
    </location>
</feature>
<comment type="caution">
    <text evidence="7">The sequence shown here is derived from an EMBL/GenBank/DDBJ whole genome shotgun (WGS) entry which is preliminary data.</text>
</comment>
<feature type="transmembrane region" description="Helical" evidence="6">
    <location>
        <begin position="58"/>
        <end position="79"/>
    </location>
</feature>
<evidence type="ECO:0000256" key="2">
    <source>
        <dbReference type="ARBA" id="ARBA00022475"/>
    </source>
</evidence>
<feature type="transmembrane region" description="Helical" evidence="6">
    <location>
        <begin position="140"/>
        <end position="159"/>
    </location>
</feature>
<evidence type="ECO:0000256" key="4">
    <source>
        <dbReference type="ARBA" id="ARBA00022989"/>
    </source>
</evidence>
<sequence length="338" mass="35172">MTATTPPTTNTVSIPVKRRPKPLQLLEAYALPLLTILVFVFFAFFPASAGAFPTVNNLNVILGSQAVVALIATAALFPLVCGYFDFSLGATAAMSQVLCAGFMARMGLPLWLAILIPVLLGTLVGLVNGFFVTRMKMSPFVTTLGMAMLVTGLMIWYTGGQSIISGIDPALIRFGSSRLLGIPMVFFITLAVAAIAWYFFTHTPFGRSLYAIGSNATAAKLVGLPVTKNVWWSFVVAGSIAGLAGVLQLARSGSGTASDGNSLLFPALAAVFLGATAIRPGFFNVIGTIIGAVFVSISVSGLTLSGASGWASNVFNGIALLAAVGLSTYLGRRQRAGT</sequence>
<dbReference type="EMBL" id="JAGDYM010000014">
    <property type="protein sequence ID" value="MBO1902711.1"/>
    <property type="molecule type" value="Genomic_DNA"/>
</dbReference>
<feature type="transmembrane region" description="Helical" evidence="6">
    <location>
        <begin position="110"/>
        <end position="133"/>
    </location>
</feature>
<feature type="transmembrane region" description="Helical" evidence="6">
    <location>
        <begin position="285"/>
        <end position="304"/>
    </location>
</feature>
<keyword evidence="4 6" id="KW-1133">Transmembrane helix</keyword>
<reference evidence="7" key="1">
    <citation type="submission" date="2021-03" db="EMBL/GenBank/DDBJ databases">
        <title>Leucobacter chromiisoli sp. nov., isolated from chromium-containing soil of chemical plant.</title>
        <authorList>
            <person name="Xu Z."/>
        </authorList>
    </citation>
    <scope>NUCLEOTIDE SEQUENCE</scope>
    <source>
        <strain evidence="7">S27</strain>
    </source>
</reference>
<feature type="transmembrane region" description="Helical" evidence="6">
    <location>
        <begin position="262"/>
        <end position="278"/>
    </location>
</feature>
<keyword evidence="5 6" id="KW-0472">Membrane</keyword>
<feature type="transmembrane region" description="Helical" evidence="6">
    <location>
        <begin position="230"/>
        <end position="250"/>
    </location>
</feature>
<name>A0A939S927_9MICO</name>
<evidence type="ECO:0000313" key="8">
    <source>
        <dbReference type="Proteomes" id="UP000664382"/>
    </source>
</evidence>
<dbReference type="CDD" id="cd06579">
    <property type="entry name" value="TM_PBP1_transp_AraH_like"/>
    <property type="match status" value="1"/>
</dbReference>
<accession>A0A939S927</accession>
<dbReference type="AlphaFoldDB" id="A0A939S927"/>
<feature type="transmembrane region" description="Helical" evidence="6">
    <location>
        <begin position="28"/>
        <end position="52"/>
    </location>
</feature>
<dbReference type="Proteomes" id="UP000664382">
    <property type="component" value="Unassembled WGS sequence"/>
</dbReference>
<evidence type="ECO:0000256" key="5">
    <source>
        <dbReference type="ARBA" id="ARBA00023136"/>
    </source>
</evidence>
<protein>
    <submittedName>
        <fullName evidence="7">ABC transporter permease</fullName>
    </submittedName>
</protein>
<dbReference type="Pfam" id="PF02653">
    <property type="entry name" value="BPD_transp_2"/>
    <property type="match status" value="1"/>
</dbReference>
<dbReference type="InterPro" id="IPR001851">
    <property type="entry name" value="ABC_transp_permease"/>
</dbReference>